<evidence type="ECO:0000313" key="3">
    <source>
        <dbReference type="Proteomes" id="UP000198850"/>
    </source>
</evidence>
<keyword evidence="1" id="KW-1133">Transmembrane helix</keyword>
<dbReference type="RefSeq" id="WP_090555910.1">
    <property type="nucleotide sequence ID" value="NZ_FNRA01000003.1"/>
</dbReference>
<organism evidence="2 3">
    <name type="scientific">Pedobacter hartonius</name>
    <dbReference type="NCBI Taxonomy" id="425514"/>
    <lineage>
        <taxon>Bacteria</taxon>
        <taxon>Pseudomonadati</taxon>
        <taxon>Bacteroidota</taxon>
        <taxon>Sphingobacteriia</taxon>
        <taxon>Sphingobacteriales</taxon>
        <taxon>Sphingobacteriaceae</taxon>
        <taxon>Pedobacter</taxon>
    </lineage>
</organism>
<dbReference type="AlphaFoldDB" id="A0A1H4BBT4"/>
<sequence length="63" mass="7037">MPFKSKIDIKTRRMIAKGMNLSLAKQAAYGALDHSLSKHAQMQAYLDGFLLISIFFVCTILCS</sequence>
<accession>A0A1H4BBT4</accession>
<keyword evidence="1" id="KW-0472">Membrane</keyword>
<dbReference type="STRING" id="425514.SAMN05443550_103282"/>
<evidence type="ECO:0000313" key="2">
    <source>
        <dbReference type="EMBL" id="SEA45556.1"/>
    </source>
</evidence>
<feature type="transmembrane region" description="Helical" evidence="1">
    <location>
        <begin position="42"/>
        <end position="62"/>
    </location>
</feature>
<keyword evidence="1" id="KW-0812">Transmembrane</keyword>
<gene>
    <name evidence="2" type="ORF">SAMN05443550_103282</name>
</gene>
<protein>
    <submittedName>
        <fullName evidence="2">MFS transporter, DHA2 family, multidrug resistance protein</fullName>
    </submittedName>
</protein>
<dbReference type="EMBL" id="FNRA01000003">
    <property type="protein sequence ID" value="SEA45556.1"/>
    <property type="molecule type" value="Genomic_DNA"/>
</dbReference>
<reference evidence="2 3" key="1">
    <citation type="submission" date="2016-10" db="EMBL/GenBank/DDBJ databases">
        <authorList>
            <person name="de Groot N.N."/>
        </authorList>
    </citation>
    <scope>NUCLEOTIDE SEQUENCE [LARGE SCALE GENOMIC DNA]</scope>
    <source>
        <strain evidence="2 3">DSM 19033</strain>
    </source>
</reference>
<dbReference type="Proteomes" id="UP000198850">
    <property type="component" value="Unassembled WGS sequence"/>
</dbReference>
<proteinExistence type="predicted"/>
<evidence type="ECO:0000256" key="1">
    <source>
        <dbReference type="SAM" id="Phobius"/>
    </source>
</evidence>
<name>A0A1H4BBT4_9SPHI</name>
<keyword evidence="3" id="KW-1185">Reference proteome</keyword>